<organism evidence="6">
    <name type="scientific">marine metagenome</name>
    <dbReference type="NCBI Taxonomy" id="408172"/>
    <lineage>
        <taxon>unclassified sequences</taxon>
        <taxon>metagenomes</taxon>
        <taxon>ecological metagenomes</taxon>
    </lineage>
</organism>
<protein>
    <submittedName>
        <fullName evidence="6">Uncharacterized protein</fullName>
    </submittedName>
</protein>
<evidence type="ECO:0000256" key="1">
    <source>
        <dbReference type="ARBA" id="ARBA00004613"/>
    </source>
</evidence>
<sequence length="122" mass="12481">MKMNNQKNLSMLVALFLVLMTASSVVSGDGTDPLDPSDGGADWDGDGLTNAEEQQHGTDMTKADSDGDGLPDGWEVAHGLNPNNGGDANSDADNDGLTAAQEYAQGTNPNSADTDGDGRPDG</sequence>
<feature type="compositionally biased region" description="Basic and acidic residues" evidence="5">
    <location>
        <begin position="53"/>
        <end position="65"/>
    </location>
</feature>
<keyword evidence="4" id="KW-0106">Calcium</keyword>
<feature type="region of interest" description="Disordered" evidence="5">
    <location>
        <begin position="25"/>
        <end position="122"/>
    </location>
</feature>
<feature type="non-terminal residue" evidence="6">
    <location>
        <position position="122"/>
    </location>
</feature>
<evidence type="ECO:0000256" key="4">
    <source>
        <dbReference type="ARBA" id="ARBA00022837"/>
    </source>
</evidence>
<accession>A0A382UDM7</accession>
<evidence type="ECO:0000256" key="5">
    <source>
        <dbReference type="SAM" id="MobiDB-lite"/>
    </source>
</evidence>
<keyword evidence="2" id="KW-0964">Secreted</keyword>
<dbReference type="InterPro" id="IPR059100">
    <property type="entry name" value="TSP3_bac"/>
</dbReference>
<dbReference type="AlphaFoldDB" id="A0A382UDM7"/>
<proteinExistence type="predicted"/>
<name>A0A382UDM7_9ZZZZ</name>
<comment type="subcellular location">
    <subcellularLocation>
        <location evidence="1">Secreted</location>
    </subcellularLocation>
</comment>
<evidence type="ECO:0000256" key="3">
    <source>
        <dbReference type="ARBA" id="ARBA00022729"/>
    </source>
</evidence>
<keyword evidence="3" id="KW-0732">Signal</keyword>
<evidence type="ECO:0000313" key="6">
    <source>
        <dbReference type="EMBL" id="SVD32346.1"/>
    </source>
</evidence>
<gene>
    <name evidence="6" type="ORF">METZ01_LOCUS385200</name>
</gene>
<reference evidence="6" key="1">
    <citation type="submission" date="2018-05" db="EMBL/GenBank/DDBJ databases">
        <authorList>
            <person name="Lanie J.A."/>
            <person name="Ng W.-L."/>
            <person name="Kazmierczak K.M."/>
            <person name="Andrzejewski T.M."/>
            <person name="Davidsen T.M."/>
            <person name="Wayne K.J."/>
            <person name="Tettelin H."/>
            <person name="Glass J.I."/>
            <person name="Rusch D."/>
            <person name="Podicherti R."/>
            <person name="Tsui H.-C.T."/>
            <person name="Winkler M.E."/>
        </authorList>
    </citation>
    <scope>NUCLEOTIDE SEQUENCE</scope>
</reference>
<evidence type="ECO:0000256" key="2">
    <source>
        <dbReference type="ARBA" id="ARBA00022525"/>
    </source>
</evidence>
<dbReference type="Pfam" id="PF18884">
    <property type="entry name" value="TSP3_bac"/>
    <property type="match status" value="3"/>
</dbReference>
<dbReference type="EMBL" id="UINC01143427">
    <property type="protein sequence ID" value="SVD32346.1"/>
    <property type="molecule type" value="Genomic_DNA"/>
</dbReference>
<feature type="compositionally biased region" description="Polar residues" evidence="5">
    <location>
        <begin position="104"/>
        <end position="113"/>
    </location>
</feature>